<dbReference type="AlphaFoldDB" id="A0A939JBK0"/>
<evidence type="ECO:0000313" key="2">
    <source>
        <dbReference type="EMBL" id="MBO0357370.1"/>
    </source>
</evidence>
<gene>
    <name evidence="2" type="ORF">J0X19_05390</name>
</gene>
<proteinExistence type="predicted"/>
<dbReference type="InterPro" id="IPR050834">
    <property type="entry name" value="Glycosyltransf_2"/>
</dbReference>
<dbReference type="Proteomes" id="UP000664144">
    <property type="component" value="Unassembled WGS sequence"/>
</dbReference>
<accession>A0A939JBK0</accession>
<name>A0A939JBK0_9BACT</name>
<dbReference type="InterPro" id="IPR029044">
    <property type="entry name" value="Nucleotide-diphossugar_trans"/>
</dbReference>
<organism evidence="2 3">
    <name type="scientific">Hymenobacter telluris</name>
    <dbReference type="NCBI Taxonomy" id="2816474"/>
    <lineage>
        <taxon>Bacteria</taxon>
        <taxon>Pseudomonadati</taxon>
        <taxon>Bacteroidota</taxon>
        <taxon>Cytophagia</taxon>
        <taxon>Cytophagales</taxon>
        <taxon>Hymenobacteraceae</taxon>
        <taxon>Hymenobacter</taxon>
    </lineage>
</organism>
<reference evidence="2" key="1">
    <citation type="submission" date="2021-03" db="EMBL/GenBank/DDBJ databases">
        <authorList>
            <person name="Kim M.K."/>
        </authorList>
    </citation>
    <scope>NUCLEOTIDE SEQUENCE</scope>
    <source>
        <strain evidence="2">BT186</strain>
    </source>
</reference>
<dbReference type="PANTHER" id="PTHR43685:SF11">
    <property type="entry name" value="GLYCOSYLTRANSFERASE TAGX-RELATED"/>
    <property type="match status" value="1"/>
</dbReference>
<dbReference type="RefSeq" id="WP_206982229.1">
    <property type="nucleotide sequence ID" value="NZ_JAFLQZ010000003.1"/>
</dbReference>
<feature type="domain" description="Glycosyltransferase 2-like" evidence="1">
    <location>
        <begin position="5"/>
        <end position="142"/>
    </location>
</feature>
<sequence>MNLVSIIIPCYNYGWLLPETLDSVLTQTYPHWECIIIDDGSTDNSRAVGEEYQARDTRFRYIYQENKGMSAARNTGVAAAKGQYIQFLDSDDLLVPRKLETQVLLLEAHPEVDIVYGDVRCFRQGQPDSLSRSFDMQDSAWMPEVSGCGAVMINALVKKNIMAVNAALIRRELLQRVGPVAEHLRSVEDWEYWVRCALAGACFLYDGNPAAWALVRVHPTSTSHNMLRMYEHEVLVRNELATKLQQLGATEALHDNEMAIVNGASRIAMHDLMNGNSLDGIKRLIQLAFRTGRYAYYLKSIPYGFKMRLKSGSKTG</sequence>
<dbReference type="SUPFAM" id="SSF53448">
    <property type="entry name" value="Nucleotide-diphospho-sugar transferases"/>
    <property type="match status" value="1"/>
</dbReference>
<dbReference type="EMBL" id="JAFLQZ010000003">
    <property type="protein sequence ID" value="MBO0357370.1"/>
    <property type="molecule type" value="Genomic_DNA"/>
</dbReference>
<comment type="caution">
    <text evidence="2">The sequence shown here is derived from an EMBL/GenBank/DDBJ whole genome shotgun (WGS) entry which is preliminary data.</text>
</comment>
<evidence type="ECO:0000259" key="1">
    <source>
        <dbReference type="Pfam" id="PF00535"/>
    </source>
</evidence>
<dbReference type="Pfam" id="PF00535">
    <property type="entry name" value="Glycos_transf_2"/>
    <property type="match status" value="1"/>
</dbReference>
<dbReference type="PANTHER" id="PTHR43685">
    <property type="entry name" value="GLYCOSYLTRANSFERASE"/>
    <property type="match status" value="1"/>
</dbReference>
<evidence type="ECO:0000313" key="3">
    <source>
        <dbReference type="Proteomes" id="UP000664144"/>
    </source>
</evidence>
<dbReference type="Gene3D" id="3.90.550.10">
    <property type="entry name" value="Spore Coat Polysaccharide Biosynthesis Protein SpsA, Chain A"/>
    <property type="match status" value="1"/>
</dbReference>
<keyword evidence="3" id="KW-1185">Reference proteome</keyword>
<protein>
    <submittedName>
        <fullName evidence="2">Glycosyltransferase</fullName>
    </submittedName>
</protein>
<dbReference type="InterPro" id="IPR001173">
    <property type="entry name" value="Glyco_trans_2-like"/>
</dbReference>